<evidence type="ECO:0000313" key="2">
    <source>
        <dbReference type="EMBL" id="MPN33203.1"/>
    </source>
</evidence>
<feature type="transmembrane region" description="Helical" evidence="1">
    <location>
        <begin position="12"/>
        <end position="29"/>
    </location>
</feature>
<accession>A0A645HBM4</accession>
<dbReference type="EMBL" id="VSSQ01085594">
    <property type="protein sequence ID" value="MPN33203.1"/>
    <property type="molecule type" value="Genomic_DNA"/>
</dbReference>
<keyword evidence="1" id="KW-1133">Transmembrane helix</keyword>
<protein>
    <submittedName>
        <fullName evidence="2">Uncharacterized protein</fullName>
    </submittedName>
</protein>
<proteinExistence type="predicted"/>
<keyword evidence="1" id="KW-0472">Membrane</keyword>
<dbReference type="AlphaFoldDB" id="A0A645HBM4"/>
<organism evidence="2">
    <name type="scientific">bioreactor metagenome</name>
    <dbReference type="NCBI Taxonomy" id="1076179"/>
    <lineage>
        <taxon>unclassified sequences</taxon>
        <taxon>metagenomes</taxon>
        <taxon>ecological metagenomes</taxon>
    </lineage>
</organism>
<sequence length="98" mass="10940">MAGFADNLPGPFCILYFVYHSFFIFQILIDGKEVAHLREDMSRQLVDILIGAIGRIIEGNGNDLFVQLAGIQHIHYSDRVAANHAQGMDGFAAKNQYI</sequence>
<reference evidence="2" key="1">
    <citation type="submission" date="2019-08" db="EMBL/GenBank/DDBJ databases">
        <authorList>
            <person name="Kucharzyk K."/>
            <person name="Murdoch R.W."/>
            <person name="Higgins S."/>
            <person name="Loffler F."/>
        </authorList>
    </citation>
    <scope>NUCLEOTIDE SEQUENCE</scope>
</reference>
<evidence type="ECO:0000256" key="1">
    <source>
        <dbReference type="SAM" id="Phobius"/>
    </source>
</evidence>
<name>A0A645HBM4_9ZZZZ</name>
<gene>
    <name evidence="2" type="ORF">SDC9_180687</name>
</gene>
<comment type="caution">
    <text evidence="2">The sequence shown here is derived from an EMBL/GenBank/DDBJ whole genome shotgun (WGS) entry which is preliminary data.</text>
</comment>
<keyword evidence="1" id="KW-0812">Transmembrane</keyword>